<evidence type="ECO:0000313" key="4">
    <source>
        <dbReference type="Proteomes" id="UP000261380"/>
    </source>
</evidence>
<dbReference type="GeneTree" id="ENSGT00610000087489"/>
<reference evidence="3" key="2">
    <citation type="submission" date="2025-09" db="UniProtKB">
        <authorList>
            <consortium name="Ensembl"/>
        </authorList>
    </citation>
    <scope>IDENTIFICATION</scope>
</reference>
<reference evidence="3" key="1">
    <citation type="submission" date="2025-08" db="UniProtKB">
        <authorList>
            <consortium name="Ensembl"/>
        </authorList>
    </citation>
    <scope>IDENTIFICATION</scope>
</reference>
<evidence type="ECO:0000256" key="2">
    <source>
        <dbReference type="SAM" id="Phobius"/>
    </source>
</evidence>
<feature type="transmembrane region" description="Helical" evidence="2">
    <location>
        <begin position="30"/>
        <end position="50"/>
    </location>
</feature>
<evidence type="ECO:0000313" key="3">
    <source>
        <dbReference type="Ensembl" id="ENSXCOP00000019204.1"/>
    </source>
</evidence>
<keyword evidence="2" id="KW-0812">Transmembrane</keyword>
<sequence length="89" mass="10098">QFVLFHKHICFSADSTLGPTAFPKQEHQTVHYAVVFAMLVTLGVVAFILYRYMCSNKGDYRTTGEPAPGDHFYDESNTPSASEKKEYFI</sequence>
<dbReference type="Proteomes" id="UP000261380">
    <property type="component" value="Unplaced"/>
</dbReference>
<feature type="region of interest" description="Disordered" evidence="1">
    <location>
        <begin position="65"/>
        <end position="89"/>
    </location>
</feature>
<proteinExistence type="predicted"/>
<accession>A0A3B5MI09</accession>
<evidence type="ECO:0000256" key="1">
    <source>
        <dbReference type="SAM" id="MobiDB-lite"/>
    </source>
</evidence>
<keyword evidence="2" id="KW-0472">Membrane</keyword>
<dbReference type="Ensembl" id="ENSXCOT00000019442.1">
    <property type="protein sequence ID" value="ENSXCOP00000019204.1"/>
    <property type="gene ID" value="ENSXCOG00000014435.1"/>
</dbReference>
<keyword evidence="2" id="KW-1133">Transmembrane helix</keyword>
<protein>
    <submittedName>
        <fullName evidence="3">Si:ch211-210c8.7</fullName>
    </submittedName>
</protein>
<dbReference type="AlphaFoldDB" id="A0A3B5MI09"/>
<keyword evidence="4" id="KW-1185">Reference proteome</keyword>
<name>A0A3B5MI09_9TELE</name>
<organism evidence="3 4">
    <name type="scientific">Xiphophorus couchianus</name>
    <name type="common">Monterrey platyfish</name>
    <dbReference type="NCBI Taxonomy" id="32473"/>
    <lineage>
        <taxon>Eukaryota</taxon>
        <taxon>Metazoa</taxon>
        <taxon>Chordata</taxon>
        <taxon>Craniata</taxon>
        <taxon>Vertebrata</taxon>
        <taxon>Euteleostomi</taxon>
        <taxon>Actinopterygii</taxon>
        <taxon>Neopterygii</taxon>
        <taxon>Teleostei</taxon>
        <taxon>Neoteleostei</taxon>
        <taxon>Acanthomorphata</taxon>
        <taxon>Ovalentaria</taxon>
        <taxon>Atherinomorphae</taxon>
        <taxon>Cyprinodontiformes</taxon>
        <taxon>Poeciliidae</taxon>
        <taxon>Poeciliinae</taxon>
        <taxon>Xiphophorus</taxon>
    </lineage>
</organism>